<proteinExistence type="predicted"/>
<keyword evidence="2" id="KW-1185">Reference proteome</keyword>
<dbReference type="Proteomes" id="UP000542342">
    <property type="component" value="Unassembled WGS sequence"/>
</dbReference>
<reference evidence="1 2" key="1">
    <citation type="submission" date="2020-07" db="EMBL/GenBank/DDBJ databases">
        <title>Thermogemmata thermophila gen. nov., sp. nov., a novel moderate thermophilic planctomycete from a Kamchatka hot spring.</title>
        <authorList>
            <person name="Elcheninov A.G."/>
            <person name="Podosokorskaya O.A."/>
            <person name="Kovaleva O.L."/>
            <person name="Novikov A."/>
            <person name="Bonch-Osmolovskaya E.A."/>
            <person name="Toshchakov S.V."/>
            <person name="Kublanov I.V."/>
        </authorList>
    </citation>
    <scope>NUCLEOTIDE SEQUENCE [LARGE SCALE GENOMIC DNA]</scope>
    <source>
        <strain evidence="1 2">2918</strain>
    </source>
</reference>
<sequence length="582" mass="68565">MFGPLVRKLRAWWGRNAPQQCQQGVWWQTTPSWATWRALSPHDLLALRNLPGCHLVKANLARRIYRLSLGAEWVYLKESRVVGWRGWLRECLRLPKARLEFENALRLRQLGIPTIEPLAWGGESRWWPGTSYFLSRGLPGAVTLGDFLTQTFAKLSPRCQVHLRQHLARSLGTLLARMHEQGVIHSDLHPGNLLLDMTEEHRPRLILIDLHNVQFQACPLSWSASRANLVLLNRWFQLRTHRTDRLRFWQAYYQGRLSWATLSESEKQRRIAEVEAATLRSNQRLWSARRRRYSRPNRHCQRVVQKSYRGLAVRELPAMMVQHWMQQADAWIDQARQAQAPTTVWCSSQEKVTVRLLKDSSDGTVLAVRGSSPDSSYEVVIKRFCLRRWYEVVQHLLRCSAVWRAWFQGFAILDRALPTPRPLAIWHRCFWGVPTHGYLVTEYLPNAVPLQQRPDWVRLDRLARLLRLLHDRGLSHRDLKGDNILVTAQGEPVLIDLVGVRSLRSVSIRRRIKDLMRLNVSFLGHPQVRLSQRLRFLQIYASHPPALWSRSSNLKAEWKRWWKWIERRSLEKLKRWKRYQSE</sequence>
<dbReference type="SUPFAM" id="SSF56112">
    <property type="entry name" value="Protein kinase-like (PK-like)"/>
    <property type="match status" value="2"/>
</dbReference>
<name>A0A7V8VCB0_9BACT</name>
<organism evidence="1 2">
    <name type="scientific">Thermogemmata fonticola</name>
    <dbReference type="NCBI Taxonomy" id="2755323"/>
    <lineage>
        <taxon>Bacteria</taxon>
        <taxon>Pseudomonadati</taxon>
        <taxon>Planctomycetota</taxon>
        <taxon>Planctomycetia</taxon>
        <taxon>Gemmatales</taxon>
        <taxon>Gemmataceae</taxon>
        <taxon>Thermogemmata</taxon>
    </lineage>
</organism>
<comment type="caution">
    <text evidence="1">The sequence shown here is derived from an EMBL/GenBank/DDBJ whole genome shotgun (WGS) entry which is preliminary data.</text>
</comment>
<dbReference type="GO" id="GO:0004672">
    <property type="term" value="F:protein kinase activity"/>
    <property type="evidence" value="ECO:0007669"/>
    <property type="project" value="InterPro"/>
</dbReference>
<gene>
    <name evidence="1" type="ORF">H0921_04410</name>
</gene>
<dbReference type="AlphaFoldDB" id="A0A7V8VCB0"/>
<dbReference type="Gene3D" id="1.10.510.10">
    <property type="entry name" value="Transferase(Phosphotransferase) domain 1"/>
    <property type="match status" value="2"/>
</dbReference>
<dbReference type="InterPro" id="IPR008271">
    <property type="entry name" value="Ser/Thr_kinase_AS"/>
</dbReference>
<dbReference type="PROSITE" id="PS00108">
    <property type="entry name" value="PROTEIN_KINASE_ST"/>
    <property type="match status" value="1"/>
</dbReference>
<accession>A0A7V8VCB0</accession>
<dbReference type="Pfam" id="PF06293">
    <property type="entry name" value="Kdo"/>
    <property type="match status" value="2"/>
</dbReference>
<protein>
    <submittedName>
        <fullName evidence="1">Uncharacterized protein</fullName>
    </submittedName>
</protein>
<dbReference type="RefSeq" id="WP_194536831.1">
    <property type="nucleotide sequence ID" value="NZ_JACEFB010000002.1"/>
</dbReference>
<dbReference type="EMBL" id="JACEFB010000002">
    <property type="protein sequence ID" value="MBA2225404.1"/>
    <property type="molecule type" value="Genomic_DNA"/>
</dbReference>
<evidence type="ECO:0000313" key="1">
    <source>
        <dbReference type="EMBL" id="MBA2225404.1"/>
    </source>
</evidence>
<dbReference type="InterPro" id="IPR011009">
    <property type="entry name" value="Kinase-like_dom_sf"/>
</dbReference>
<evidence type="ECO:0000313" key="2">
    <source>
        <dbReference type="Proteomes" id="UP000542342"/>
    </source>
</evidence>